<keyword evidence="9" id="KW-1185">Reference proteome</keyword>
<dbReference type="OrthoDB" id="4161332at2759"/>
<evidence type="ECO:0000313" key="8">
    <source>
        <dbReference type="EMBL" id="PVU98689.1"/>
    </source>
</evidence>
<keyword evidence="3" id="KW-0805">Transcription regulation</keyword>
<keyword evidence="2" id="KW-0479">Metal-binding</keyword>
<protein>
    <recommendedName>
        <fullName evidence="7">Xylanolytic transcriptional activator regulatory domain-containing protein</fullName>
    </recommendedName>
</protein>
<dbReference type="GO" id="GO:0008270">
    <property type="term" value="F:zinc ion binding"/>
    <property type="evidence" value="ECO:0007669"/>
    <property type="project" value="InterPro"/>
</dbReference>
<name>A0A2T9Z291_9FUNG</name>
<evidence type="ECO:0000313" key="9">
    <source>
        <dbReference type="Proteomes" id="UP000245699"/>
    </source>
</evidence>
<gene>
    <name evidence="8" type="ORF">BB559_001378</name>
</gene>
<organism evidence="8 9">
    <name type="scientific">Furculomyces boomerangus</name>
    <dbReference type="NCBI Taxonomy" id="61424"/>
    <lineage>
        <taxon>Eukaryota</taxon>
        <taxon>Fungi</taxon>
        <taxon>Fungi incertae sedis</taxon>
        <taxon>Zoopagomycota</taxon>
        <taxon>Kickxellomycotina</taxon>
        <taxon>Harpellomycetes</taxon>
        <taxon>Harpellales</taxon>
        <taxon>Harpellaceae</taxon>
        <taxon>Furculomyces</taxon>
    </lineage>
</organism>
<dbReference type="Proteomes" id="UP000245699">
    <property type="component" value="Unassembled WGS sequence"/>
</dbReference>
<dbReference type="CDD" id="cd12148">
    <property type="entry name" value="fungal_TF_MHR"/>
    <property type="match status" value="1"/>
</dbReference>
<evidence type="ECO:0000259" key="7">
    <source>
        <dbReference type="Pfam" id="PF04082"/>
    </source>
</evidence>
<dbReference type="PANTHER" id="PTHR47338">
    <property type="entry name" value="ZN(II)2CYS6 TRANSCRIPTION FACTOR (EUROFUNG)-RELATED"/>
    <property type="match status" value="1"/>
</dbReference>
<evidence type="ECO:0000256" key="2">
    <source>
        <dbReference type="ARBA" id="ARBA00022723"/>
    </source>
</evidence>
<evidence type="ECO:0000256" key="4">
    <source>
        <dbReference type="ARBA" id="ARBA00023163"/>
    </source>
</evidence>
<dbReference type="GO" id="GO:0006351">
    <property type="term" value="P:DNA-templated transcription"/>
    <property type="evidence" value="ECO:0007669"/>
    <property type="project" value="InterPro"/>
</dbReference>
<dbReference type="InterPro" id="IPR050815">
    <property type="entry name" value="TF_fung"/>
</dbReference>
<dbReference type="GO" id="GO:0003677">
    <property type="term" value="F:DNA binding"/>
    <property type="evidence" value="ECO:0007669"/>
    <property type="project" value="InterPro"/>
</dbReference>
<dbReference type="PANTHER" id="PTHR47338:SF5">
    <property type="entry name" value="ZN(II)2CYS6 TRANSCRIPTION FACTOR (EUROFUNG)"/>
    <property type="match status" value="1"/>
</dbReference>
<accession>A0A2T9Z291</accession>
<feature type="domain" description="Xylanolytic transcriptional activator regulatory" evidence="7">
    <location>
        <begin position="58"/>
        <end position="238"/>
    </location>
</feature>
<feature type="compositionally biased region" description="Polar residues" evidence="6">
    <location>
        <begin position="426"/>
        <end position="438"/>
    </location>
</feature>
<dbReference type="GO" id="GO:0000981">
    <property type="term" value="F:DNA-binding transcription factor activity, RNA polymerase II-specific"/>
    <property type="evidence" value="ECO:0007669"/>
    <property type="project" value="InterPro"/>
</dbReference>
<feature type="region of interest" description="Disordered" evidence="6">
    <location>
        <begin position="401"/>
        <end position="438"/>
    </location>
</feature>
<evidence type="ECO:0000256" key="5">
    <source>
        <dbReference type="ARBA" id="ARBA00023242"/>
    </source>
</evidence>
<reference evidence="8 9" key="1">
    <citation type="journal article" date="2018" name="MBio">
        <title>Comparative Genomics Reveals the Core Gene Toolbox for the Fungus-Insect Symbiosis.</title>
        <authorList>
            <person name="Wang Y."/>
            <person name="Stata M."/>
            <person name="Wang W."/>
            <person name="Stajich J.E."/>
            <person name="White M.M."/>
            <person name="Moncalvo J.M."/>
        </authorList>
    </citation>
    <scope>NUCLEOTIDE SEQUENCE [LARGE SCALE GENOMIC DNA]</scope>
    <source>
        <strain evidence="8 9">AUS-77-4</strain>
    </source>
</reference>
<sequence length="529" mass="62386">MERNTKGQQNPFKKPKISGNEIPLPTNELLEKMIFALPISFPTTMMPVRIPELYHKMKNRLYPDFFYFSILALGHGLCKDILTDKEKNLASEYEIKSFKLLKQETDIKNPLYLWACVILLARFDHVNNHPINNTLFMMASSSVRVSKIYQLDFRKIIVRIKYTEEELEFRRRVFWSFYAFDRGNMSFAGSFPTIQDRDIVVNLPKNDFFWRYGGECKEGHPELVLWNHIANNLDISQHPKEKHKELTKTLYLHGKVILFARRRWIKKVYDPDDDNGQLIRLIQNLNNYRDNMVIPNSVNFEKIKEVHEKYENTLRMGIDMEIQMLNYIFNQMHNSMKIVLYQSEMVRMKGRTEDTSENLSPGQGYQYFFTDSEDSSSDIPTSKNTNMKESYKRNYELYNETGDTSENLSPGQGYQYFFTDSEDSSSDIPTSKNTNTKGSYKRNYELYNEYSQALKKLQPNTIHSFLYQHLVDVYSSRIVDDILTNPVNNQSNPSTSFSIPSTSYNSHSFIKRVESEEDEDEEWSKMMRH</sequence>
<dbReference type="Pfam" id="PF04082">
    <property type="entry name" value="Fungal_trans"/>
    <property type="match status" value="1"/>
</dbReference>
<evidence type="ECO:0000256" key="1">
    <source>
        <dbReference type="ARBA" id="ARBA00004123"/>
    </source>
</evidence>
<dbReference type="EMBL" id="MBFT01000071">
    <property type="protein sequence ID" value="PVU98689.1"/>
    <property type="molecule type" value="Genomic_DNA"/>
</dbReference>
<feature type="compositionally biased region" description="Polar residues" evidence="6">
    <location>
        <begin position="1"/>
        <end position="11"/>
    </location>
</feature>
<keyword evidence="4" id="KW-0804">Transcription</keyword>
<dbReference type="AlphaFoldDB" id="A0A2T9Z291"/>
<comment type="caution">
    <text evidence="8">The sequence shown here is derived from an EMBL/GenBank/DDBJ whole genome shotgun (WGS) entry which is preliminary data.</text>
</comment>
<evidence type="ECO:0000256" key="6">
    <source>
        <dbReference type="SAM" id="MobiDB-lite"/>
    </source>
</evidence>
<feature type="region of interest" description="Disordered" evidence="6">
    <location>
        <begin position="1"/>
        <end position="20"/>
    </location>
</feature>
<dbReference type="InterPro" id="IPR007219">
    <property type="entry name" value="XnlR_reg_dom"/>
</dbReference>
<keyword evidence="5" id="KW-0539">Nucleus</keyword>
<feature type="compositionally biased region" description="Polar residues" evidence="6">
    <location>
        <begin position="401"/>
        <end position="412"/>
    </location>
</feature>
<dbReference type="GO" id="GO:0005634">
    <property type="term" value="C:nucleus"/>
    <property type="evidence" value="ECO:0007669"/>
    <property type="project" value="UniProtKB-SubCell"/>
</dbReference>
<proteinExistence type="predicted"/>
<evidence type="ECO:0000256" key="3">
    <source>
        <dbReference type="ARBA" id="ARBA00023015"/>
    </source>
</evidence>
<comment type="subcellular location">
    <subcellularLocation>
        <location evidence="1">Nucleus</location>
    </subcellularLocation>
</comment>